<comment type="caution">
    <text evidence="1">The sequence shown here is derived from an EMBL/GenBank/DDBJ whole genome shotgun (WGS) entry which is preliminary data.</text>
</comment>
<name>M7NRY6_9BACT</name>
<dbReference type="AlphaFoldDB" id="M7NRY6"/>
<sequence length="103" mass="11646">MNNRWVISCEHGGNEIPPAYAPLFRDAADVLASHRGWDPGTLPLFEQLKPLADFAKSSTTSRLLIELNRSLHHPHLFSAYTHPLPSPEKAHIIRTIIYPTARR</sequence>
<dbReference type="Pfam" id="PF05013">
    <property type="entry name" value="FGase"/>
    <property type="match status" value="1"/>
</dbReference>
<dbReference type="GO" id="GO:0016787">
    <property type="term" value="F:hydrolase activity"/>
    <property type="evidence" value="ECO:0007669"/>
    <property type="project" value="UniProtKB-KW"/>
</dbReference>
<dbReference type="eggNOG" id="COG3931">
    <property type="taxonomic scope" value="Bacteria"/>
</dbReference>
<gene>
    <name evidence="1" type="ORF">ADICEAN_00358</name>
</gene>
<dbReference type="PATRIC" id="fig|1279009.4.peg.359"/>
<protein>
    <submittedName>
        <fullName evidence="1">Putative N-formylglutamate amidohydrolase</fullName>
    </submittedName>
</protein>
<dbReference type="STRING" id="1279009.ADICEAN_00358"/>
<accession>M7NRY6</accession>
<dbReference type="SUPFAM" id="SSF53187">
    <property type="entry name" value="Zn-dependent exopeptidases"/>
    <property type="match status" value="1"/>
</dbReference>
<dbReference type="EMBL" id="AODQ01000005">
    <property type="protein sequence ID" value="EMR04460.1"/>
    <property type="molecule type" value="Genomic_DNA"/>
</dbReference>
<reference evidence="1" key="1">
    <citation type="journal article" date="2013" name="Genome Announc.">
        <title>Draft Genome Sequence of Cesiribacter andamanensis Strain AMV16T, Isolated from a Soil Sample from a Mud Volcano in the Andaman Islands, India.</title>
        <authorList>
            <person name="Shivaji S."/>
            <person name="Ara S."/>
            <person name="Begum Z."/>
            <person name="Srinivas T.N."/>
            <person name="Singh A."/>
            <person name="Kumar Pinnaka A."/>
        </authorList>
    </citation>
    <scope>NUCLEOTIDE SEQUENCE [LARGE SCALE GENOMIC DNA]</scope>
    <source>
        <strain evidence="1">AMV16</strain>
    </source>
</reference>
<evidence type="ECO:0000313" key="2">
    <source>
        <dbReference type="Proteomes" id="UP000011910"/>
    </source>
</evidence>
<proteinExistence type="predicted"/>
<dbReference type="RefSeq" id="WP_009193767.1">
    <property type="nucleotide sequence ID" value="NZ_AODQ01000005.1"/>
</dbReference>
<keyword evidence="2" id="KW-1185">Reference proteome</keyword>
<evidence type="ECO:0000313" key="1">
    <source>
        <dbReference type="EMBL" id="EMR04460.1"/>
    </source>
</evidence>
<organism evidence="1 2">
    <name type="scientific">Cesiribacter andamanensis AMV16</name>
    <dbReference type="NCBI Taxonomy" id="1279009"/>
    <lineage>
        <taxon>Bacteria</taxon>
        <taxon>Pseudomonadati</taxon>
        <taxon>Bacteroidota</taxon>
        <taxon>Cytophagia</taxon>
        <taxon>Cytophagales</taxon>
        <taxon>Cesiribacteraceae</taxon>
        <taxon>Cesiribacter</taxon>
    </lineage>
</organism>
<dbReference type="Gene3D" id="3.40.630.40">
    <property type="entry name" value="Zn-dependent exopeptidases"/>
    <property type="match status" value="1"/>
</dbReference>
<dbReference type="InterPro" id="IPR007709">
    <property type="entry name" value="N-FG_amidohydro"/>
</dbReference>
<keyword evidence="1" id="KW-0378">Hydrolase</keyword>
<dbReference type="Proteomes" id="UP000011910">
    <property type="component" value="Unassembled WGS sequence"/>
</dbReference>